<protein>
    <submittedName>
        <fullName evidence="1">Uncharacterized protein</fullName>
    </submittedName>
</protein>
<dbReference type="STRING" id="573570.F7310_10200"/>
<dbReference type="AlphaFoldDB" id="A0A1L4BV28"/>
<dbReference type="RefSeq" id="WP_072713474.1">
    <property type="nucleotide sequence ID" value="NZ_CP016796.1"/>
</dbReference>
<accession>A0A1L4BV28</accession>
<name>A0A1L4BV28_9GAMM</name>
<dbReference type="EMBL" id="CP016796">
    <property type="protein sequence ID" value="API87699.1"/>
    <property type="molecule type" value="Genomic_DNA"/>
</dbReference>
<evidence type="ECO:0000313" key="2">
    <source>
        <dbReference type="Proteomes" id="UP000184222"/>
    </source>
</evidence>
<organism evidence="1 2">
    <name type="scientific">Francisella uliginis</name>
    <dbReference type="NCBI Taxonomy" id="573570"/>
    <lineage>
        <taxon>Bacteria</taxon>
        <taxon>Pseudomonadati</taxon>
        <taxon>Pseudomonadota</taxon>
        <taxon>Gammaproteobacteria</taxon>
        <taxon>Thiotrichales</taxon>
        <taxon>Francisellaceae</taxon>
        <taxon>Francisella</taxon>
    </lineage>
</organism>
<sequence length="70" mass="8569">MKTLNFEKLYSDFTSMFDLCRYTDESLEEEIIRRVKEDNITQGMFLFRFKLVIFKFEVVDDSIEYIGYEK</sequence>
<dbReference type="KEGG" id="frx:F7310_10200"/>
<proteinExistence type="predicted"/>
<dbReference type="Proteomes" id="UP000184222">
    <property type="component" value="Chromosome"/>
</dbReference>
<evidence type="ECO:0000313" key="1">
    <source>
        <dbReference type="EMBL" id="API87699.1"/>
    </source>
</evidence>
<reference evidence="1 2" key="1">
    <citation type="journal article" date="2016" name="Appl. Environ. Microbiol.">
        <title>Whole genome relationships among Francisella bacteria of diverse origin define new species and provide specific regions for detection.</title>
        <authorList>
            <person name="Challacombe J.F."/>
            <person name="Petersen J.M."/>
            <person name="Gallegos-Graves V."/>
            <person name="Hodge D."/>
            <person name="Pillai S."/>
            <person name="Kuske C.R."/>
        </authorList>
    </citation>
    <scope>NUCLEOTIDE SEQUENCE [LARGE SCALE GENOMIC DNA]</scope>
    <source>
        <strain evidence="2">TX07-7310</strain>
    </source>
</reference>
<gene>
    <name evidence="1" type="ORF">F7310_10200</name>
</gene>
<dbReference type="OrthoDB" id="5604710at2"/>
<keyword evidence="2" id="KW-1185">Reference proteome</keyword>